<name>A0A1I5XE65_9PSEU</name>
<sequence length="674" mass="72646">MTASPAEPPGRPDRPAPAPGTDAGAYWRLAEAMTPRPGLRTDTWDDTSSTWLHQYDHQHWPDTPPPGPFALYLADDTGQFRLLCFDLDTARGDVGADLARLAGLLDTAGARYAVAASGPHGGRHVWLSLGPDGAAPLAVRRLAKLLARHLPTLDHGMLCNPRTGAARPPGAPHRDGGHSALLQPSETAAATAVLTTPNTGVVERLTEQLAATTTTPDERAAPPAAAREIVERGGAPALAGLRREPSASTRAALDTVPRDGEASSLLGSVLVGLALARWSWPDVYALLGHAPGLEHARSRSNPHPGAPRIARGDHAAEKVLRRQWCRSVEYAARMPATAADGDTHRAEETARSVAAIQTAADDDPERWARPSGPADRGVLDALCLVALDACSTEIDLDIRRAAAMSGISKSAAARAFDRLAKDGFITRTVQASGPRAATWKLLPPATTADQHHQGGTQGPRPPGGVREDLRHRLRSTLGVRAGDAFAPRKVGGLGRHCARIAAACLEPRTATEVSRICGYTVGTCRRHFEGLKALGLLRRGRGGRARLDETRLTRAAKRLGTHGYRAEQARWTLVDRAVYAWWREEEQWMRAPKRARRPSPSERHLQLWGSSRREPFPRSANRADFAEARRLTAQRHGLLPEPRSLTDEIVAKLLIDELGAVVIEPQARKEGRDA</sequence>
<evidence type="ECO:0000313" key="3">
    <source>
        <dbReference type="Proteomes" id="UP000199137"/>
    </source>
</evidence>
<feature type="region of interest" description="Disordered" evidence="1">
    <location>
        <begin position="1"/>
        <end position="22"/>
    </location>
</feature>
<dbReference type="InterPro" id="IPR036390">
    <property type="entry name" value="WH_DNA-bd_sf"/>
</dbReference>
<gene>
    <name evidence="2" type="ORF">SAMN05421854_110180</name>
</gene>
<dbReference type="SUPFAM" id="SSF46785">
    <property type="entry name" value="Winged helix' DNA-binding domain"/>
    <property type="match status" value="1"/>
</dbReference>
<proteinExistence type="predicted"/>
<evidence type="ECO:0000313" key="2">
    <source>
        <dbReference type="EMBL" id="SFQ30283.1"/>
    </source>
</evidence>
<evidence type="ECO:0000256" key="1">
    <source>
        <dbReference type="SAM" id="MobiDB-lite"/>
    </source>
</evidence>
<dbReference type="Proteomes" id="UP000199137">
    <property type="component" value="Unassembled WGS sequence"/>
</dbReference>
<organism evidence="2 3">
    <name type="scientific">Amycolatopsis rubida</name>
    <dbReference type="NCBI Taxonomy" id="112413"/>
    <lineage>
        <taxon>Bacteria</taxon>
        <taxon>Bacillati</taxon>
        <taxon>Actinomycetota</taxon>
        <taxon>Actinomycetes</taxon>
        <taxon>Pseudonocardiales</taxon>
        <taxon>Pseudonocardiaceae</taxon>
        <taxon>Amycolatopsis</taxon>
    </lineage>
</organism>
<dbReference type="EMBL" id="FOWC01000010">
    <property type="protein sequence ID" value="SFQ30283.1"/>
    <property type="molecule type" value="Genomic_DNA"/>
</dbReference>
<accession>A0A1I5XE65</accession>
<dbReference type="AlphaFoldDB" id="A0A1I5XE65"/>
<reference evidence="2 3" key="1">
    <citation type="submission" date="2016-10" db="EMBL/GenBank/DDBJ databases">
        <authorList>
            <person name="de Groot N.N."/>
        </authorList>
    </citation>
    <scope>NUCLEOTIDE SEQUENCE [LARGE SCALE GENOMIC DNA]</scope>
    <source>
        <strain evidence="2 3">DSM 44637</strain>
    </source>
</reference>
<protein>
    <submittedName>
        <fullName evidence="2">Uncharacterized protein</fullName>
    </submittedName>
</protein>
<feature type="region of interest" description="Disordered" evidence="1">
    <location>
        <begin position="446"/>
        <end position="467"/>
    </location>
</feature>